<accession>D8S9S2</accession>
<organism evidence="3">
    <name type="scientific">Selaginella moellendorffii</name>
    <name type="common">Spikemoss</name>
    <dbReference type="NCBI Taxonomy" id="88036"/>
    <lineage>
        <taxon>Eukaryota</taxon>
        <taxon>Viridiplantae</taxon>
        <taxon>Streptophyta</taxon>
        <taxon>Embryophyta</taxon>
        <taxon>Tracheophyta</taxon>
        <taxon>Lycopodiopsida</taxon>
        <taxon>Selaginellales</taxon>
        <taxon>Selaginellaceae</taxon>
        <taxon>Selaginella</taxon>
    </lineage>
</organism>
<evidence type="ECO:0000313" key="2">
    <source>
        <dbReference type="EMBL" id="EFJ18869.1"/>
    </source>
</evidence>
<reference evidence="2 3" key="1">
    <citation type="journal article" date="2011" name="Science">
        <title>The Selaginella genome identifies genetic changes associated with the evolution of vascular plants.</title>
        <authorList>
            <person name="Banks J.A."/>
            <person name="Nishiyama T."/>
            <person name="Hasebe M."/>
            <person name="Bowman J.L."/>
            <person name="Gribskov M."/>
            <person name="dePamphilis C."/>
            <person name="Albert V.A."/>
            <person name="Aono N."/>
            <person name="Aoyama T."/>
            <person name="Ambrose B.A."/>
            <person name="Ashton N.W."/>
            <person name="Axtell M.J."/>
            <person name="Barker E."/>
            <person name="Barker M.S."/>
            <person name="Bennetzen J.L."/>
            <person name="Bonawitz N.D."/>
            <person name="Chapple C."/>
            <person name="Cheng C."/>
            <person name="Correa L.G."/>
            <person name="Dacre M."/>
            <person name="DeBarry J."/>
            <person name="Dreyer I."/>
            <person name="Elias M."/>
            <person name="Engstrom E.M."/>
            <person name="Estelle M."/>
            <person name="Feng L."/>
            <person name="Finet C."/>
            <person name="Floyd S.K."/>
            <person name="Frommer W.B."/>
            <person name="Fujita T."/>
            <person name="Gramzow L."/>
            <person name="Gutensohn M."/>
            <person name="Harholt J."/>
            <person name="Hattori M."/>
            <person name="Heyl A."/>
            <person name="Hirai T."/>
            <person name="Hiwatashi Y."/>
            <person name="Ishikawa M."/>
            <person name="Iwata M."/>
            <person name="Karol K.G."/>
            <person name="Koehler B."/>
            <person name="Kolukisaoglu U."/>
            <person name="Kubo M."/>
            <person name="Kurata T."/>
            <person name="Lalonde S."/>
            <person name="Li K."/>
            <person name="Li Y."/>
            <person name="Litt A."/>
            <person name="Lyons E."/>
            <person name="Manning G."/>
            <person name="Maruyama T."/>
            <person name="Michael T.P."/>
            <person name="Mikami K."/>
            <person name="Miyazaki S."/>
            <person name="Morinaga S."/>
            <person name="Murata T."/>
            <person name="Mueller-Roeber B."/>
            <person name="Nelson D.R."/>
            <person name="Obara M."/>
            <person name="Oguri Y."/>
            <person name="Olmstead R.G."/>
            <person name="Onodera N."/>
            <person name="Petersen B.L."/>
            <person name="Pils B."/>
            <person name="Prigge M."/>
            <person name="Rensing S.A."/>
            <person name="Riano-Pachon D.M."/>
            <person name="Roberts A.W."/>
            <person name="Sato Y."/>
            <person name="Scheller H.V."/>
            <person name="Schulz B."/>
            <person name="Schulz C."/>
            <person name="Shakirov E.V."/>
            <person name="Shibagaki N."/>
            <person name="Shinohara N."/>
            <person name="Shippen D.E."/>
            <person name="Soerensen I."/>
            <person name="Sotooka R."/>
            <person name="Sugimoto N."/>
            <person name="Sugita M."/>
            <person name="Sumikawa N."/>
            <person name="Tanurdzic M."/>
            <person name="Theissen G."/>
            <person name="Ulvskov P."/>
            <person name="Wakazuki S."/>
            <person name="Weng J.K."/>
            <person name="Willats W.W."/>
            <person name="Wipf D."/>
            <person name="Wolf P.G."/>
            <person name="Yang L."/>
            <person name="Zimmer A.D."/>
            <person name="Zhu Q."/>
            <person name="Mitros T."/>
            <person name="Hellsten U."/>
            <person name="Loque D."/>
            <person name="Otillar R."/>
            <person name="Salamov A."/>
            <person name="Schmutz J."/>
            <person name="Shapiro H."/>
            <person name="Lindquist E."/>
            <person name="Lucas S."/>
            <person name="Rokhsar D."/>
            <person name="Grigoriev I.V."/>
        </authorList>
    </citation>
    <scope>NUCLEOTIDE SEQUENCE [LARGE SCALE GENOMIC DNA]</scope>
</reference>
<dbReference type="STRING" id="88036.D8S9S2"/>
<dbReference type="AlphaFoldDB" id="D8S9S2"/>
<name>D8S9S2_SELML</name>
<evidence type="ECO:0000313" key="3">
    <source>
        <dbReference type="Proteomes" id="UP000001514"/>
    </source>
</evidence>
<dbReference type="InParanoid" id="D8S9S2"/>
<dbReference type="Pfam" id="PF14737">
    <property type="entry name" value="DUF4470"/>
    <property type="match status" value="1"/>
</dbReference>
<sequence>MDAGCSKDVKLGSGIGGKQLSAPTGNKAHVATLECQKEDWPEPKKACKSELMVEQFGQAPWGNVPAHGLLSRDGFQPPEERSFCFAAPADLLNAIETVCRLPDSFSGRATFYVNDWNPQVAVKNFLMIELLRTFGRDAIDAVIALWYSSCLTSQQNAAIDDLARWVLSKKSSDDPKRSKLSLVASFGNKVWALLRTSFQFLD</sequence>
<evidence type="ECO:0000259" key="1">
    <source>
        <dbReference type="Pfam" id="PF14737"/>
    </source>
</evidence>
<dbReference type="Gramene" id="EFJ18869">
    <property type="protein sequence ID" value="EFJ18869"/>
    <property type="gene ID" value="SELMODRAFT_419699"/>
</dbReference>
<gene>
    <name evidence="2" type="ORF">SELMODRAFT_419699</name>
</gene>
<dbReference type="eggNOG" id="ENOG502RMWM">
    <property type="taxonomic scope" value="Eukaryota"/>
</dbReference>
<feature type="domain" description="DUF4470" evidence="1">
    <location>
        <begin position="60"/>
        <end position="151"/>
    </location>
</feature>
<dbReference type="Proteomes" id="UP000001514">
    <property type="component" value="Unassembled WGS sequence"/>
</dbReference>
<protein>
    <recommendedName>
        <fullName evidence="1">DUF4470 domain-containing protein</fullName>
    </recommendedName>
</protein>
<dbReference type="InterPro" id="IPR027974">
    <property type="entry name" value="DUF4470"/>
</dbReference>
<proteinExistence type="predicted"/>
<dbReference type="KEGG" id="smo:SELMODRAFT_419699"/>
<keyword evidence="3" id="KW-1185">Reference proteome</keyword>
<dbReference type="HOGENOM" id="CLU_117399_0_0_1"/>
<dbReference type="EMBL" id="GL377608">
    <property type="protein sequence ID" value="EFJ18869.1"/>
    <property type="molecule type" value="Genomic_DNA"/>
</dbReference>